<organism evidence="2 3">
    <name type="scientific">Gregarina niphandrodes</name>
    <name type="common">Septate eugregarine</name>
    <dbReference type="NCBI Taxonomy" id="110365"/>
    <lineage>
        <taxon>Eukaryota</taxon>
        <taxon>Sar</taxon>
        <taxon>Alveolata</taxon>
        <taxon>Apicomplexa</taxon>
        <taxon>Conoidasida</taxon>
        <taxon>Gregarinasina</taxon>
        <taxon>Eugregarinorida</taxon>
        <taxon>Gregarinidae</taxon>
        <taxon>Gregarina</taxon>
    </lineage>
</organism>
<name>A0A023B2C5_GRENI</name>
<keyword evidence="1" id="KW-1133">Transmembrane helix</keyword>
<dbReference type="AlphaFoldDB" id="A0A023B2C5"/>
<proteinExistence type="predicted"/>
<keyword evidence="1 2" id="KW-0812">Transmembrane</keyword>
<evidence type="ECO:0000313" key="3">
    <source>
        <dbReference type="Proteomes" id="UP000019763"/>
    </source>
</evidence>
<evidence type="ECO:0000313" key="2">
    <source>
        <dbReference type="EMBL" id="EZG51590.1"/>
    </source>
</evidence>
<feature type="transmembrane region" description="Helical" evidence="1">
    <location>
        <begin position="36"/>
        <end position="59"/>
    </location>
</feature>
<protein>
    <submittedName>
        <fullName evidence="2">Transmembrane protein</fullName>
    </submittedName>
</protein>
<gene>
    <name evidence="2" type="ORF">GNI_124030</name>
</gene>
<dbReference type="Proteomes" id="UP000019763">
    <property type="component" value="Unassembled WGS sequence"/>
</dbReference>
<evidence type="ECO:0000256" key="1">
    <source>
        <dbReference type="SAM" id="Phobius"/>
    </source>
</evidence>
<keyword evidence="1" id="KW-0472">Membrane</keyword>
<comment type="caution">
    <text evidence="2">The sequence shown here is derived from an EMBL/GenBank/DDBJ whole genome shotgun (WGS) entry which is preliminary data.</text>
</comment>
<dbReference type="EMBL" id="AFNH02000924">
    <property type="protein sequence ID" value="EZG51590.1"/>
    <property type="molecule type" value="Genomic_DNA"/>
</dbReference>
<reference evidence="2" key="1">
    <citation type="submission" date="2013-12" db="EMBL/GenBank/DDBJ databases">
        <authorList>
            <person name="Omoto C.K."/>
            <person name="Sibley D."/>
            <person name="Venepally P."/>
            <person name="Hadjithomas M."/>
            <person name="Karamycheva S."/>
            <person name="Brunk B."/>
            <person name="Roos D."/>
            <person name="Caler E."/>
            <person name="Lorenzi H."/>
        </authorList>
    </citation>
    <scope>NUCLEOTIDE SEQUENCE</scope>
</reference>
<accession>A0A023B2C5</accession>
<dbReference type="RefSeq" id="XP_011131950.1">
    <property type="nucleotide sequence ID" value="XM_011133648.1"/>
</dbReference>
<dbReference type="VEuPathDB" id="CryptoDB:GNI_124030"/>
<sequence>MLRRQPFLQQRPALLAALLAAATAWSGAIAPALEALLQLVTIVFAKAAIVLLTALYLLVSLGHKCWWGRRLILSPSPEWTTTTSADPLRPRVRLADVSPELAAQLAAQISARHAQAPNSRQSLAETHGHNVATLLRHALNPGVQGQEIPNRVTHDRMTPDRMTPDRMTPDRVQAWLESPETFSEHLARLLSVRNKVETLVDRAHYADPAVIQNQLRSIMRALTPTTRILHTFYQVASSDTEPHRVVQIMKRLRRKHLTI</sequence>
<dbReference type="GeneID" id="22914371"/>
<keyword evidence="3" id="KW-1185">Reference proteome</keyword>